<evidence type="ECO:0000256" key="5">
    <source>
        <dbReference type="PROSITE-ProRule" id="PRU10141"/>
    </source>
</evidence>
<dbReference type="Gene3D" id="1.10.510.10">
    <property type="entry name" value="Transferase(Phosphotransferase) domain 1"/>
    <property type="match status" value="1"/>
</dbReference>
<dbReference type="RefSeq" id="WP_149853319.1">
    <property type="nucleotide sequence ID" value="NZ_VUOB01000061.1"/>
</dbReference>
<evidence type="ECO:0000256" key="6">
    <source>
        <dbReference type="SAM" id="MobiDB-lite"/>
    </source>
</evidence>
<feature type="binding site" evidence="5">
    <location>
        <position position="42"/>
    </location>
    <ligand>
        <name>ATP</name>
        <dbReference type="ChEBI" id="CHEBI:30616"/>
    </ligand>
</feature>
<accession>A0A5B2WRB5</accession>
<dbReference type="Proteomes" id="UP000323454">
    <property type="component" value="Unassembled WGS sequence"/>
</dbReference>
<dbReference type="PROSITE" id="PS00107">
    <property type="entry name" value="PROTEIN_KINASE_ATP"/>
    <property type="match status" value="1"/>
</dbReference>
<evidence type="ECO:0000313" key="9">
    <source>
        <dbReference type="Proteomes" id="UP000323454"/>
    </source>
</evidence>
<dbReference type="EMBL" id="VUOB01000061">
    <property type="protein sequence ID" value="KAA2254523.1"/>
    <property type="molecule type" value="Genomic_DNA"/>
</dbReference>
<evidence type="ECO:0000256" key="2">
    <source>
        <dbReference type="ARBA" id="ARBA00022741"/>
    </source>
</evidence>
<evidence type="ECO:0000259" key="7">
    <source>
        <dbReference type="PROSITE" id="PS50011"/>
    </source>
</evidence>
<dbReference type="GO" id="GO:0005524">
    <property type="term" value="F:ATP binding"/>
    <property type="evidence" value="ECO:0007669"/>
    <property type="project" value="UniProtKB-UniRule"/>
</dbReference>
<dbReference type="AlphaFoldDB" id="A0A5B2WRB5"/>
<reference evidence="8 9" key="1">
    <citation type="submission" date="2019-09" db="EMBL/GenBank/DDBJ databases">
        <title>Goodfellowia gen. nov., a new genus of the Pseudonocardineae related to Actinoalloteichus, containing Goodfellowia coeruleoviolacea gen. nov., comb. nov. gen. nov., comb. nov.</title>
        <authorList>
            <person name="Labeda D."/>
        </authorList>
    </citation>
    <scope>NUCLEOTIDE SEQUENCE [LARGE SCALE GENOMIC DNA]</scope>
    <source>
        <strain evidence="8 9">AN110305</strain>
    </source>
</reference>
<feature type="region of interest" description="Disordered" evidence="6">
    <location>
        <begin position="329"/>
        <end position="448"/>
    </location>
</feature>
<evidence type="ECO:0000256" key="4">
    <source>
        <dbReference type="ARBA" id="ARBA00022840"/>
    </source>
</evidence>
<dbReference type="OrthoDB" id="9762169at2"/>
<keyword evidence="4 5" id="KW-0067">ATP-binding</keyword>
<dbReference type="InterPro" id="IPR008271">
    <property type="entry name" value="Ser/Thr_kinase_AS"/>
</dbReference>
<dbReference type="Gene3D" id="3.30.200.20">
    <property type="entry name" value="Phosphorylase Kinase, domain 1"/>
    <property type="match status" value="1"/>
</dbReference>
<feature type="domain" description="Protein kinase" evidence="7">
    <location>
        <begin position="13"/>
        <end position="263"/>
    </location>
</feature>
<feature type="compositionally biased region" description="Low complexity" evidence="6">
    <location>
        <begin position="341"/>
        <end position="355"/>
    </location>
</feature>
<dbReference type="InterPro" id="IPR000719">
    <property type="entry name" value="Prot_kinase_dom"/>
</dbReference>
<proteinExistence type="predicted"/>
<name>A0A5B2WRB5_9PSEU</name>
<dbReference type="PROSITE" id="PS50011">
    <property type="entry name" value="PROTEIN_KINASE_DOM"/>
    <property type="match status" value="1"/>
</dbReference>
<comment type="caution">
    <text evidence="8">The sequence shown here is derived from an EMBL/GenBank/DDBJ whole genome shotgun (WGS) entry which is preliminary data.</text>
</comment>
<reference evidence="8 9" key="2">
    <citation type="submission" date="2019-09" db="EMBL/GenBank/DDBJ databases">
        <authorList>
            <person name="Jin C."/>
        </authorList>
    </citation>
    <scope>NUCLEOTIDE SEQUENCE [LARGE SCALE GENOMIC DNA]</scope>
    <source>
        <strain evidence="8 9">AN110305</strain>
    </source>
</reference>
<dbReference type="PANTHER" id="PTHR43289">
    <property type="entry name" value="MITOGEN-ACTIVATED PROTEIN KINASE KINASE KINASE 20-RELATED"/>
    <property type="match status" value="1"/>
</dbReference>
<evidence type="ECO:0000256" key="1">
    <source>
        <dbReference type="ARBA" id="ARBA00022679"/>
    </source>
</evidence>
<dbReference type="InterPro" id="IPR017441">
    <property type="entry name" value="Protein_kinase_ATP_BS"/>
</dbReference>
<keyword evidence="9" id="KW-1185">Reference proteome</keyword>
<keyword evidence="1" id="KW-0808">Transferase</keyword>
<dbReference type="PANTHER" id="PTHR43289:SF34">
    <property type="entry name" value="SERINE_THREONINE-PROTEIN KINASE YBDM-RELATED"/>
    <property type="match status" value="1"/>
</dbReference>
<gene>
    <name evidence="8" type="ORF">F0L68_30575</name>
</gene>
<sequence length="448" mass="45891">MASHQGQLVDDRYRLGTVLGVGGMAEVHRAWDLRLSRAVAVKLFAPGADEVARRRFEQEARVLAGLTHPGLVTVFDAGVSDGRGYLVMRLVDGPTLRAALDDGPLGPARTLRLGAALAAALAHVHQHRIIHRDLKPSNVLLGPEEEPYLADFGISLLADTTRLTQSGQFMGTAAYLAPEQVRGTEVGPPADVYALGLVLLECLTGRPEYRGTGVEVAMARLSRRPRVPWTLPRGMGDVLSAMTATKSDHRPDAAECARRLTAVCEDLPADGAATPGDWTRLPHRATARLSEAVGAPLTGARRVVAVSAGLLLLTGATATALLLSIGGAGHGQSGAELSSQPAPTGPAARSAAAPPTGVTTGNGAGDGDGVPPQADVGHDLPTVTTTTVPASGAVASGTQPPVRQQPSGTAVAQPQKDLKKTVPTDGNGSHGGDGQGGDGNGNHGGDGH</sequence>
<feature type="compositionally biased region" description="Gly residues" evidence="6">
    <location>
        <begin position="428"/>
        <end position="448"/>
    </location>
</feature>
<evidence type="ECO:0000313" key="8">
    <source>
        <dbReference type="EMBL" id="KAA2254523.1"/>
    </source>
</evidence>
<dbReference type="CDD" id="cd14014">
    <property type="entry name" value="STKc_PknB_like"/>
    <property type="match status" value="1"/>
</dbReference>
<keyword evidence="2 5" id="KW-0547">Nucleotide-binding</keyword>
<dbReference type="Pfam" id="PF00069">
    <property type="entry name" value="Pkinase"/>
    <property type="match status" value="1"/>
</dbReference>
<keyword evidence="8" id="KW-0723">Serine/threonine-protein kinase</keyword>
<dbReference type="InterPro" id="IPR011009">
    <property type="entry name" value="Kinase-like_dom_sf"/>
</dbReference>
<keyword evidence="3 8" id="KW-0418">Kinase</keyword>
<organism evidence="8 9">
    <name type="scientific">Solihabitans fulvus</name>
    <dbReference type="NCBI Taxonomy" id="1892852"/>
    <lineage>
        <taxon>Bacteria</taxon>
        <taxon>Bacillati</taxon>
        <taxon>Actinomycetota</taxon>
        <taxon>Actinomycetes</taxon>
        <taxon>Pseudonocardiales</taxon>
        <taxon>Pseudonocardiaceae</taxon>
        <taxon>Solihabitans</taxon>
    </lineage>
</organism>
<dbReference type="GO" id="GO:0004674">
    <property type="term" value="F:protein serine/threonine kinase activity"/>
    <property type="evidence" value="ECO:0007669"/>
    <property type="project" value="UniProtKB-KW"/>
</dbReference>
<protein>
    <submittedName>
        <fullName evidence="8">Serine/threonine protein kinase</fullName>
    </submittedName>
</protein>
<feature type="compositionally biased region" description="Polar residues" evidence="6">
    <location>
        <begin position="396"/>
        <end position="412"/>
    </location>
</feature>
<dbReference type="SMART" id="SM00220">
    <property type="entry name" value="S_TKc"/>
    <property type="match status" value="1"/>
</dbReference>
<dbReference type="PROSITE" id="PS00108">
    <property type="entry name" value="PROTEIN_KINASE_ST"/>
    <property type="match status" value="1"/>
</dbReference>
<evidence type="ECO:0000256" key="3">
    <source>
        <dbReference type="ARBA" id="ARBA00022777"/>
    </source>
</evidence>
<dbReference type="SUPFAM" id="SSF56112">
    <property type="entry name" value="Protein kinase-like (PK-like)"/>
    <property type="match status" value="1"/>
</dbReference>